<dbReference type="EMBL" id="JARAWJ010000005">
    <property type="protein sequence ID" value="MDX3037242.1"/>
    <property type="molecule type" value="Genomic_DNA"/>
</dbReference>
<keyword evidence="3" id="KW-1185">Reference proteome</keyword>
<feature type="region of interest" description="Disordered" evidence="1">
    <location>
        <begin position="1"/>
        <end position="25"/>
    </location>
</feature>
<sequence length="74" mass="7903">MSPRPRTQRPRLSEKSKGTQKARQVWNGGLVGAPRGADNIPLFHTCTTPGCGRCAAIDRARHDLRTGGHGGGAR</sequence>
<dbReference type="Proteomes" id="UP001282474">
    <property type="component" value="Unassembled WGS sequence"/>
</dbReference>
<comment type="caution">
    <text evidence="2">The sequence shown here is derived from an EMBL/GenBank/DDBJ whole genome shotgun (WGS) entry which is preliminary data.</text>
</comment>
<dbReference type="RefSeq" id="WP_193383363.1">
    <property type="nucleotide sequence ID" value="NZ_JABXWI010000001.1"/>
</dbReference>
<evidence type="ECO:0000313" key="3">
    <source>
        <dbReference type="Proteomes" id="UP001282474"/>
    </source>
</evidence>
<evidence type="ECO:0000313" key="2">
    <source>
        <dbReference type="EMBL" id="MDX3037242.1"/>
    </source>
</evidence>
<name>A0ABU4ML03_9ACTN</name>
<proteinExistence type="predicted"/>
<accession>A0ABU4ML03</accession>
<reference evidence="2 3" key="1">
    <citation type="journal article" date="2023" name="Microb. Genom.">
        <title>Mesoterricola silvestris gen. nov., sp. nov., Mesoterricola sediminis sp. nov., Geothrix oryzae sp. nov., Geothrix edaphica sp. nov., Geothrix rubra sp. nov., and Geothrix limicola sp. nov., six novel members of Acidobacteriota isolated from soils.</title>
        <authorList>
            <person name="Weisberg A.J."/>
            <person name="Pearce E."/>
            <person name="Kramer C.G."/>
            <person name="Chang J.H."/>
            <person name="Clarke C.R."/>
        </authorList>
    </citation>
    <scope>NUCLEOTIDE SEQUENCE [LARGE SCALE GENOMIC DNA]</scope>
    <source>
        <strain evidence="2 3">NE20-4-1</strain>
    </source>
</reference>
<organism evidence="2 3">
    <name type="scientific">Streptomyces caniscabiei</name>
    <dbReference type="NCBI Taxonomy" id="2746961"/>
    <lineage>
        <taxon>Bacteria</taxon>
        <taxon>Bacillati</taxon>
        <taxon>Actinomycetota</taxon>
        <taxon>Actinomycetes</taxon>
        <taxon>Kitasatosporales</taxon>
        <taxon>Streptomycetaceae</taxon>
        <taxon>Streptomyces</taxon>
    </lineage>
</organism>
<protein>
    <submittedName>
        <fullName evidence="2">Uncharacterized protein</fullName>
    </submittedName>
</protein>
<gene>
    <name evidence="2" type="ORF">PV383_08680</name>
</gene>
<evidence type="ECO:0000256" key="1">
    <source>
        <dbReference type="SAM" id="MobiDB-lite"/>
    </source>
</evidence>